<dbReference type="PROSITE" id="PS00409">
    <property type="entry name" value="PROKAR_NTER_METHYL"/>
    <property type="match status" value="1"/>
</dbReference>
<evidence type="ECO:0000256" key="9">
    <source>
        <dbReference type="SAM" id="Phobius"/>
    </source>
</evidence>
<keyword evidence="6 9" id="KW-0812">Transmembrane</keyword>
<comment type="similarity">
    <text evidence="2">Belongs to the GSP I family.</text>
</comment>
<dbReference type="GO" id="GO:0015627">
    <property type="term" value="C:type II protein secretion system complex"/>
    <property type="evidence" value="ECO:0007669"/>
    <property type="project" value="InterPro"/>
</dbReference>
<evidence type="ECO:0000256" key="7">
    <source>
        <dbReference type="ARBA" id="ARBA00022989"/>
    </source>
</evidence>
<dbReference type="PANTHER" id="PTHR38779">
    <property type="entry name" value="TYPE II SECRETION SYSTEM PROTEIN I-RELATED"/>
    <property type="match status" value="1"/>
</dbReference>
<dbReference type="InterPro" id="IPR012902">
    <property type="entry name" value="N_methyl_site"/>
</dbReference>
<evidence type="ECO:0000256" key="4">
    <source>
        <dbReference type="ARBA" id="ARBA00022481"/>
    </source>
</evidence>
<dbReference type="NCBIfam" id="TIGR02532">
    <property type="entry name" value="IV_pilin_GFxxxE"/>
    <property type="match status" value="1"/>
</dbReference>
<sequence>MRGFTLLEVMIALAIAGGVLLTVISSVNYHLSIVGRDNEETTAALVGRAKMDDPDFNKSTETKGSFAPDHPDLKWEREKTETQVPGLSQIRLTVSWDDDKKKINLVKYVATNAQ</sequence>
<comment type="subcellular location">
    <subcellularLocation>
        <location evidence="1">Cell inner membrane</location>
        <topology evidence="1">Single-pass membrane protein</topology>
    </subcellularLocation>
</comment>
<keyword evidence="3" id="KW-1003">Cell membrane</keyword>
<feature type="transmembrane region" description="Helical" evidence="9">
    <location>
        <begin position="6"/>
        <end position="27"/>
    </location>
</feature>
<evidence type="ECO:0000256" key="8">
    <source>
        <dbReference type="ARBA" id="ARBA00023136"/>
    </source>
</evidence>
<evidence type="ECO:0000256" key="2">
    <source>
        <dbReference type="ARBA" id="ARBA00008358"/>
    </source>
</evidence>
<dbReference type="RefSeq" id="WP_183354643.1">
    <property type="nucleotide sequence ID" value="NZ_BLXX01000005.1"/>
</dbReference>
<evidence type="ECO:0000256" key="1">
    <source>
        <dbReference type="ARBA" id="ARBA00004377"/>
    </source>
</evidence>
<accession>A0A6V8MII6</accession>
<evidence type="ECO:0000256" key="3">
    <source>
        <dbReference type="ARBA" id="ARBA00022475"/>
    </source>
</evidence>
<keyword evidence="7 9" id="KW-1133">Transmembrane helix</keyword>
<protein>
    <submittedName>
        <fullName evidence="10">General secretion pathway protein GspI</fullName>
    </submittedName>
</protein>
<dbReference type="Proteomes" id="UP000556026">
    <property type="component" value="Unassembled WGS sequence"/>
</dbReference>
<dbReference type="Pfam" id="PF07963">
    <property type="entry name" value="N_methyl"/>
    <property type="match status" value="1"/>
</dbReference>
<gene>
    <name evidence="10" type="primary">gspI</name>
    <name evidence="10" type="ORF">GMST_21460</name>
</gene>
<comment type="caution">
    <text evidence="10">The sequence shown here is derived from an EMBL/GenBank/DDBJ whole genome shotgun (WGS) entry which is preliminary data.</text>
</comment>
<dbReference type="GO" id="GO:0015628">
    <property type="term" value="P:protein secretion by the type II secretion system"/>
    <property type="evidence" value="ECO:0007669"/>
    <property type="project" value="InterPro"/>
</dbReference>
<dbReference type="PANTHER" id="PTHR38779:SF2">
    <property type="entry name" value="TYPE II SECRETION SYSTEM PROTEIN I-RELATED"/>
    <property type="match status" value="1"/>
</dbReference>
<keyword evidence="8 9" id="KW-0472">Membrane</keyword>
<evidence type="ECO:0000313" key="11">
    <source>
        <dbReference type="Proteomes" id="UP000556026"/>
    </source>
</evidence>
<dbReference type="AlphaFoldDB" id="A0A6V8MII6"/>
<dbReference type="EMBL" id="BLXX01000005">
    <property type="protein sequence ID" value="GFO59821.1"/>
    <property type="molecule type" value="Genomic_DNA"/>
</dbReference>
<keyword evidence="11" id="KW-1185">Reference proteome</keyword>
<reference evidence="11" key="1">
    <citation type="submission" date="2020-06" db="EMBL/GenBank/DDBJ databases">
        <title>Draft genomic sequence of Geomonas sp. Red330.</title>
        <authorList>
            <person name="Itoh H."/>
            <person name="Zhenxing X."/>
            <person name="Ushijima N."/>
            <person name="Masuda Y."/>
            <person name="Shiratori Y."/>
            <person name="Senoo K."/>
        </authorList>
    </citation>
    <scope>NUCLEOTIDE SEQUENCE [LARGE SCALE GENOMIC DNA]</scope>
    <source>
        <strain evidence="11">Red330</strain>
    </source>
</reference>
<dbReference type="InterPro" id="IPR010052">
    <property type="entry name" value="T2SS_protein-GspI"/>
</dbReference>
<organism evidence="10 11">
    <name type="scientific">Geomonas silvestris</name>
    <dbReference type="NCBI Taxonomy" id="2740184"/>
    <lineage>
        <taxon>Bacteria</taxon>
        <taxon>Pseudomonadati</taxon>
        <taxon>Thermodesulfobacteriota</taxon>
        <taxon>Desulfuromonadia</taxon>
        <taxon>Geobacterales</taxon>
        <taxon>Geobacteraceae</taxon>
        <taxon>Geomonas</taxon>
    </lineage>
</organism>
<dbReference type="GO" id="GO:0005886">
    <property type="term" value="C:plasma membrane"/>
    <property type="evidence" value="ECO:0007669"/>
    <property type="project" value="UniProtKB-SubCell"/>
</dbReference>
<keyword evidence="5" id="KW-0997">Cell inner membrane</keyword>
<evidence type="ECO:0000313" key="10">
    <source>
        <dbReference type="EMBL" id="GFO59821.1"/>
    </source>
</evidence>
<name>A0A6V8MII6_9BACT</name>
<evidence type="ECO:0000256" key="6">
    <source>
        <dbReference type="ARBA" id="ARBA00022692"/>
    </source>
</evidence>
<proteinExistence type="inferred from homology"/>
<evidence type="ECO:0000256" key="5">
    <source>
        <dbReference type="ARBA" id="ARBA00022519"/>
    </source>
</evidence>
<keyword evidence="4" id="KW-0488">Methylation</keyword>